<evidence type="ECO:0000313" key="3">
    <source>
        <dbReference type="Proteomes" id="UP000078561"/>
    </source>
</evidence>
<gene>
    <name evidence="2" type="primary">ABSGL_01709.1 scaffold 2091</name>
</gene>
<proteinExistence type="predicted"/>
<dbReference type="OrthoDB" id="2252305at2759"/>
<dbReference type="InParanoid" id="A0A163IZV8"/>
<sequence length="587" mass="66502">MSAPTQSTLQQVAHSSSTAHATITKETTETSQHAYYPSAHRMVTSNSNISASDNSSSSLQKPRMELTITHDQYMDTTVVNSHQQSQHEPPAQLDSIQCTVCKDSDGNTLFYRPAMALHTLFQAPKSCTPSSTAQDELPIRQSIDTTDTYIQDHDSQGTQQHRRQQPQHDVDHGKAPPPRRHNGYSDDIDDTNTIINNVGERTSGKDSQVNDDLDEEVSPRVVIPEQRQTYATLYDATNDQPLWSLVEQDWHTMTLLSRQQPHQYLLMTASTFSFVWEGQTAPTMVEKGQQDAPPSLFPYHWRMKMADDGKSMDLLCEQCQSDQTRKPVALLANQATRLVLFGGSDSSITPTSVPGNETHMTKVDSISSSATTSTSKNPFRLPLDNINNRRKIDSLDTFLLLSGLLLHDLIDSQLRALGGGLEAMVMMIERQQEALAEEMHLFYNKRYQGYPQQQTGVVDNDGRRTLPTRYFPNQTISTGLDEGDDFDDGASSLDRNEADHFPYGSNNRTRWSSSASLKSLELDPGLWRCWWGYGCWWSWFPCCMPGGWCDRAWIKVRGGAHRKQHHHHHHHRSRVTRRMQGWQQQEE</sequence>
<dbReference type="EMBL" id="LT550921">
    <property type="protein sequence ID" value="SAL96313.1"/>
    <property type="molecule type" value="Genomic_DNA"/>
</dbReference>
<reference evidence="2" key="1">
    <citation type="submission" date="2016-04" db="EMBL/GenBank/DDBJ databases">
        <authorList>
            <person name="Evans L.H."/>
            <person name="Alamgir A."/>
            <person name="Owens N."/>
            <person name="Weber N.D."/>
            <person name="Virtaneva K."/>
            <person name="Barbian K."/>
            <person name="Babar A."/>
            <person name="Rosenke K."/>
        </authorList>
    </citation>
    <scope>NUCLEOTIDE SEQUENCE [LARGE SCALE GENOMIC DNA]</scope>
    <source>
        <strain evidence="2">CBS 101.48</strain>
    </source>
</reference>
<accession>A0A163IZV8</accession>
<feature type="region of interest" description="Disordered" evidence="1">
    <location>
        <begin position="1"/>
        <end position="32"/>
    </location>
</feature>
<dbReference type="AlphaFoldDB" id="A0A163IZV8"/>
<evidence type="ECO:0000256" key="1">
    <source>
        <dbReference type="SAM" id="MobiDB-lite"/>
    </source>
</evidence>
<evidence type="ECO:0000313" key="2">
    <source>
        <dbReference type="EMBL" id="SAL96313.1"/>
    </source>
</evidence>
<feature type="region of interest" description="Disordered" evidence="1">
    <location>
        <begin position="151"/>
        <end position="214"/>
    </location>
</feature>
<keyword evidence="3" id="KW-1185">Reference proteome</keyword>
<feature type="region of interest" description="Disordered" evidence="1">
    <location>
        <begin position="563"/>
        <end position="587"/>
    </location>
</feature>
<name>A0A163IZV8_ABSGL</name>
<feature type="compositionally biased region" description="Basic residues" evidence="1">
    <location>
        <begin position="563"/>
        <end position="577"/>
    </location>
</feature>
<protein>
    <submittedName>
        <fullName evidence="2">Uncharacterized protein</fullName>
    </submittedName>
</protein>
<organism evidence="2">
    <name type="scientific">Absidia glauca</name>
    <name type="common">Pin mould</name>
    <dbReference type="NCBI Taxonomy" id="4829"/>
    <lineage>
        <taxon>Eukaryota</taxon>
        <taxon>Fungi</taxon>
        <taxon>Fungi incertae sedis</taxon>
        <taxon>Mucoromycota</taxon>
        <taxon>Mucoromycotina</taxon>
        <taxon>Mucoromycetes</taxon>
        <taxon>Mucorales</taxon>
        <taxon>Cunninghamellaceae</taxon>
        <taxon>Absidia</taxon>
    </lineage>
</organism>
<dbReference type="Proteomes" id="UP000078561">
    <property type="component" value="Unassembled WGS sequence"/>
</dbReference>